<keyword evidence="3" id="KW-0472">Membrane</keyword>
<dbReference type="InterPro" id="IPR029050">
    <property type="entry name" value="Immunoprotect_excell_Ig-like"/>
</dbReference>
<evidence type="ECO:0000256" key="2">
    <source>
        <dbReference type="SAM" id="MobiDB-lite"/>
    </source>
</evidence>
<dbReference type="AlphaFoldDB" id="A0A2S0KEZ7"/>
<proteinExistence type="predicted"/>
<dbReference type="Gene3D" id="2.60.40.1240">
    <property type="match status" value="1"/>
</dbReference>
<sequence length="224" mass="23068">MTTPQNHPAGQTGPHQHGPHYPAHPAQPGAPAPGLPAQPPAPKSRKKWPWILGGVVVLIALIAAVSGGGDPSPAGDAGSGATVAADDAESRAAGPNTPVRDGKFEFVVTGVESGVSEVGDNEFLTEKAQGQFVIVTMTVKNIGDKSQSFSPSEQKLKDTDGRTFETDSSAQIALGGTDIAVWDKVNPGNTVTVKLVYDMPSGAKPATLELHDSMFSGGVTVDLR</sequence>
<evidence type="ECO:0000313" key="6">
    <source>
        <dbReference type="Proteomes" id="UP000239814"/>
    </source>
</evidence>
<feature type="region of interest" description="Disordered" evidence="2">
    <location>
        <begin position="68"/>
        <end position="101"/>
    </location>
</feature>
<dbReference type="Pfam" id="PF11611">
    <property type="entry name" value="DUF4352"/>
    <property type="match status" value="1"/>
</dbReference>
<dbReference type="InterPro" id="IPR029051">
    <property type="entry name" value="DUF4352"/>
</dbReference>
<feature type="transmembrane region" description="Helical" evidence="3">
    <location>
        <begin position="48"/>
        <end position="69"/>
    </location>
</feature>
<feature type="region of interest" description="Disordered" evidence="2">
    <location>
        <begin position="1"/>
        <end position="46"/>
    </location>
</feature>
<name>A0A2S0KEZ7_9ACTN</name>
<keyword evidence="3" id="KW-1133">Transmembrane helix</keyword>
<reference evidence="5 6" key="1">
    <citation type="submission" date="2018-03" db="EMBL/GenBank/DDBJ databases">
        <title>Characteristics and genome of n-alkane degrading marine bacteria Gordonia iterans isolated from crude oil contaminated in Tae-an, South Korea.</title>
        <authorList>
            <person name="Lee S.-S."/>
            <person name="Kim H."/>
        </authorList>
    </citation>
    <scope>NUCLEOTIDE SEQUENCE [LARGE SCALE GENOMIC DNA]</scope>
    <source>
        <strain evidence="5 6">Co17</strain>
    </source>
</reference>
<feature type="domain" description="DUF4352" evidence="4">
    <location>
        <begin position="96"/>
        <end position="218"/>
    </location>
</feature>
<gene>
    <name evidence="5" type="ORF">C6V83_08230</name>
</gene>
<feature type="compositionally biased region" description="Low complexity" evidence="2">
    <location>
        <begin position="13"/>
        <end position="27"/>
    </location>
</feature>
<dbReference type="KEGG" id="git:C6V83_08230"/>
<evidence type="ECO:0000313" key="5">
    <source>
        <dbReference type="EMBL" id="AVM00257.1"/>
    </source>
</evidence>
<keyword evidence="6" id="KW-1185">Reference proteome</keyword>
<dbReference type="EMBL" id="CP027433">
    <property type="protein sequence ID" value="AVM00257.1"/>
    <property type="molecule type" value="Genomic_DNA"/>
</dbReference>
<keyword evidence="3" id="KW-0812">Transmembrane</keyword>
<evidence type="ECO:0000259" key="4">
    <source>
        <dbReference type="Pfam" id="PF11611"/>
    </source>
</evidence>
<dbReference type="OrthoDB" id="3430849at2"/>
<evidence type="ECO:0000256" key="1">
    <source>
        <dbReference type="ARBA" id="ARBA00022729"/>
    </source>
</evidence>
<dbReference type="Proteomes" id="UP000239814">
    <property type="component" value="Chromosome"/>
</dbReference>
<accession>A0A2S0KEZ7</accession>
<dbReference type="RefSeq" id="WP_105941985.1">
    <property type="nucleotide sequence ID" value="NZ_CP027433.1"/>
</dbReference>
<organism evidence="5 6">
    <name type="scientific">Gordonia iterans</name>
    <dbReference type="NCBI Taxonomy" id="1004901"/>
    <lineage>
        <taxon>Bacteria</taxon>
        <taxon>Bacillati</taxon>
        <taxon>Actinomycetota</taxon>
        <taxon>Actinomycetes</taxon>
        <taxon>Mycobacteriales</taxon>
        <taxon>Gordoniaceae</taxon>
        <taxon>Gordonia</taxon>
    </lineage>
</organism>
<feature type="compositionally biased region" description="Low complexity" evidence="2">
    <location>
        <begin position="68"/>
        <end position="81"/>
    </location>
</feature>
<feature type="compositionally biased region" description="Pro residues" evidence="2">
    <location>
        <begin position="28"/>
        <end position="42"/>
    </location>
</feature>
<evidence type="ECO:0000256" key="3">
    <source>
        <dbReference type="SAM" id="Phobius"/>
    </source>
</evidence>
<protein>
    <submittedName>
        <fullName evidence="5">DUF4352 domain-containing protein</fullName>
    </submittedName>
</protein>
<keyword evidence="1" id="KW-0732">Signal</keyword>